<feature type="region of interest" description="Disordered" evidence="1">
    <location>
        <begin position="99"/>
        <end position="139"/>
    </location>
</feature>
<organism evidence="3 4">
    <name type="scientific">Brassica oleracea var. oleracea</name>
    <dbReference type="NCBI Taxonomy" id="109376"/>
    <lineage>
        <taxon>Eukaryota</taxon>
        <taxon>Viridiplantae</taxon>
        <taxon>Streptophyta</taxon>
        <taxon>Embryophyta</taxon>
        <taxon>Tracheophyta</taxon>
        <taxon>Spermatophyta</taxon>
        <taxon>Magnoliopsida</taxon>
        <taxon>eudicotyledons</taxon>
        <taxon>Gunneridae</taxon>
        <taxon>Pentapetalae</taxon>
        <taxon>rosids</taxon>
        <taxon>malvids</taxon>
        <taxon>Brassicales</taxon>
        <taxon>Brassicaceae</taxon>
        <taxon>Brassiceae</taxon>
        <taxon>Brassica</taxon>
    </lineage>
</organism>
<proteinExistence type="predicted"/>
<dbReference type="AlphaFoldDB" id="A0A0D3CNU9"/>
<name>A0A0D3CNU9_BRAOL</name>
<dbReference type="PANTHER" id="PTHR45023:SF4">
    <property type="entry name" value="GLYCINE-RICH PROTEIN-RELATED"/>
    <property type="match status" value="1"/>
</dbReference>
<dbReference type="PROSITE" id="PS50090">
    <property type="entry name" value="MYB_LIKE"/>
    <property type="match status" value="1"/>
</dbReference>
<reference evidence="3 4" key="1">
    <citation type="journal article" date="2014" name="Genome Biol.">
        <title>Transcriptome and methylome profiling reveals relics of genome dominance in the mesopolyploid Brassica oleracea.</title>
        <authorList>
            <person name="Parkin I.A."/>
            <person name="Koh C."/>
            <person name="Tang H."/>
            <person name="Robinson S.J."/>
            <person name="Kagale S."/>
            <person name="Clarke W.E."/>
            <person name="Town C.D."/>
            <person name="Nixon J."/>
            <person name="Krishnakumar V."/>
            <person name="Bidwell S.L."/>
            <person name="Denoeud F."/>
            <person name="Belcram H."/>
            <person name="Links M.G."/>
            <person name="Just J."/>
            <person name="Clarke C."/>
            <person name="Bender T."/>
            <person name="Huebert T."/>
            <person name="Mason A.S."/>
            <person name="Pires J.C."/>
            <person name="Barker G."/>
            <person name="Moore J."/>
            <person name="Walley P.G."/>
            <person name="Manoli S."/>
            <person name="Batley J."/>
            <person name="Edwards D."/>
            <person name="Nelson M.N."/>
            <person name="Wang X."/>
            <person name="Paterson A.H."/>
            <person name="King G."/>
            <person name="Bancroft I."/>
            <person name="Chalhoub B."/>
            <person name="Sharpe A.G."/>
        </authorList>
    </citation>
    <scope>NUCLEOTIDE SEQUENCE</scope>
    <source>
        <strain evidence="3 4">cv. TO1000</strain>
    </source>
</reference>
<feature type="compositionally biased region" description="Polar residues" evidence="1">
    <location>
        <begin position="100"/>
        <end position="130"/>
    </location>
</feature>
<evidence type="ECO:0000256" key="1">
    <source>
        <dbReference type="SAM" id="MobiDB-lite"/>
    </source>
</evidence>
<dbReference type="InterPro" id="IPR001005">
    <property type="entry name" value="SANT/Myb"/>
</dbReference>
<evidence type="ECO:0000313" key="3">
    <source>
        <dbReference type="EnsemblPlants" id="Bo6g008140.1"/>
    </source>
</evidence>
<dbReference type="PANTHER" id="PTHR45023">
    <property type="match status" value="1"/>
</dbReference>
<dbReference type="HOGENOM" id="CLU_096630_0_0_1"/>
<sequence>MKARGEITRLTRSIHSPSLSLSLSKPLFDEGDFFVSSVTPLGDVSSVASSGDFVGCRRIYLAVGLVLEDFPRSLTSNRKLSVIRSRFSEQSRREQRLRAQISQVPNNENPSRLLSFSPSPTVEGSSSRAQTGEEKNKQRCKWTTAEDLVLISSWLNTSKDPVVRNEQKSGTFWKRIAAYYNASPKVVGFPKRELSHCKQRWGKINEGVCKFVGSYDAASKQRSSGQNEDDVLKAAHQIFTNDYKLKFSLEHS</sequence>
<dbReference type="Proteomes" id="UP000032141">
    <property type="component" value="Chromosome C6"/>
</dbReference>
<dbReference type="EnsemblPlants" id="Bo6g008140.1">
    <property type="protein sequence ID" value="Bo6g008140.1"/>
    <property type="gene ID" value="Bo6g008140"/>
</dbReference>
<keyword evidence="4" id="KW-1185">Reference proteome</keyword>
<protein>
    <recommendedName>
        <fullName evidence="2">Myb-like domain-containing protein</fullName>
    </recommendedName>
</protein>
<dbReference type="Gramene" id="Bo6g008140.1">
    <property type="protein sequence ID" value="Bo6g008140.1"/>
    <property type="gene ID" value="Bo6g008140"/>
</dbReference>
<dbReference type="STRING" id="109376.A0A0D3CNU9"/>
<accession>A0A0D3CNU9</accession>
<feature type="domain" description="Myb-like" evidence="2">
    <location>
        <begin position="134"/>
        <end position="205"/>
    </location>
</feature>
<evidence type="ECO:0000259" key="2">
    <source>
        <dbReference type="PROSITE" id="PS50090"/>
    </source>
</evidence>
<reference evidence="3" key="2">
    <citation type="submission" date="2015-03" db="UniProtKB">
        <authorList>
            <consortium name="EnsemblPlants"/>
        </authorList>
    </citation>
    <scope>IDENTIFICATION</scope>
</reference>
<evidence type="ECO:0000313" key="4">
    <source>
        <dbReference type="Proteomes" id="UP000032141"/>
    </source>
</evidence>